<reference evidence="1 2" key="1">
    <citation type="submission" date="2023-01" db="EMBL/GenBank/DDBJ databases">
        <title>Novel species of the genus Vogesella isolated from rivers.</title>
        <authorList>
            <person name="Lu H."/>
        </authorList>
    </citation>
    <scope>NUCLEOTIDE SEQUENCE [LARGE SCALE GENOMIC DNA]</scope>
    <source>
        <strain evidence="1 2">SH7W</strain>
    </source>
</reference>
<gene>
    <name evidence="1" type="ORF">PQU93_08940</name>
</gene>
<proteinExistence type="predicted"/>
<evidence type="ECO:0000313" key="2">
    <source>
        <dbReference type="Proteomes" id="UP001221566"/>
    </source>
</evidence>
<dbReference type="InterPro" id="IPR034660">
    <property type="entry name" value="DinB/YfiT-like"/>
</dbReference>
<dbReference type="SUPFAM" id="SSF109854">
    <property type="entry name" value="DinB/YfiT-like putative metalloenzymes"/>
    <property type="match status" value="1"/>
</dbReference>
<dbReference type="Proteomes" id="UP001221566">
    <property type="component" value="Unassembled WGS sequence"/>
</dbReference>
<name>A0ABT5I400_VOGIN</name>
<dbReference type="Gene3D" id="1.20.120.450">
    <property type="entry name" value="dinb family like domain"/>
    <property type="match status" value="1"/>
</dbReference>
<accession>A0ABT5I400</accession>
<keyword evidence="2" id="KW-1185">Reference proteome</keyword>
<comment type="caution">
    <text evidence="1">The sequence shown here is derived from an EMBL/GenBank/DDBJ whole genome shotgun (WGS) entry which is preliminary data.</text>
</comment>
<dbReference type="PANTHER" id="PTHR36922:SF1">
    <property type="entry name" value="DUF1993 DOMAIN-CONTAINING PROTEIN"/>
    <property type="match status" value="1"/>
</dbReference>
<evidence type="ECO:0000313" key="1">
    <source>
        <dbReference type="EMBL" id="MDC7690903.1"/>
    </source>
</evidence>
<dbReference type="PANTHER" id="PTHR36922">
    <property type="entry name" value="BLL2446 PROTEIN"/>
    <property type="match status" value="1"/>
</dbReference>
<dbReference type="RefSeq" id="WP_272803083.1">
    <property type="nucleotide sequence ID" value="NZ_JAQQKY010000004.1"/>
</dbReference>
<organism evidence="1 2">
    <name type="scientific">Vogesella indigofera</name>
    <name type="common">Pseudomonas indigofera</name>
    <dbReference type="NCBI Taxonomy" id="45465"/>
    <lineage>
        <taxon>Bacteria</taxon>
        <taxon>Pseudomonadati</taxon>
        <taxon>Pseudomonadota</taxon>
        <taxon>Betaproteobacteria</taxon>
        <taxon>Neisseriales</taxon>
        <taxon>Chromobacteriaceae</taxon>
        <taxon>Vogesella</taxon>
    </lineage>
</organism>
<protein>
    <submittedName>
        <fullName evidence="1">DUF1993 family protein</fullName>
    </submittedName>
</protein>
<dbReference type="EMBL" id="JAQQKY010000004">
    <property type="protein sequence ID" value="MDC7690903.1"/>
    <property type="molecule type" value="Genomic_DNA"/>
</dbReference>
<dbReference type="InterPro" id="IPR018531">
    <property type="entry name" value="DUF1993"/>
</dbReference>
<dbReference type="Pfam" id="PF09351">
    <property type="entry name" value="DUF1993"/>
    <property type="match status" value="1"/>
</dbReference>
<sequence>MPLSMYQAAIPPLLRGLANLSAILDKALLNAESRHFDAAVLLQARLAPDMFPLIRQVQIVTDTAKGCGARLAGVEIPSYPDTETGFDELQQRIARTVLFLQGLQAAQFDGSEARDIVMKFPNQTLNFTGQDYLQYFVLPNFYFHLTTAYDILRHNGVPLGKGDYLGGGG</sequence>